<keyword evidence="3" id="KW-1185">Reference proteome</keyword>
<evidence type="ECO:0000256" key="1">
    <source>
        <dbReference type="SAM" id="Phobius"/>
    </source>
</evidence>
<dbReference type="KEGG" id="vg:1494749"/>
<name>Q9EMP0_AMEPV</name>
<gene>
    <name evidence="2" type="primary">AMV159</name>
</gene>
<dbReference type="RefSeq" id="NP_064941.1">
    <property type="nucleotide sequence ID" value="NC_002520.1"/>
</dbReference>
<dbReference type="EMBL" id="AF250284">
    <property type="protein sequence ID" value="AAG02865.1"/>
    <property type="molecule type" value="Genomic_DNA"/>
</dbReference>
<organismHost>
    <name type="scientific">Amsacta</name>
    <dbReference type="NCBI Taxonomy" id="340055"/>
</organismHost>
<feature type="transmembrane region" description="Helical" evidence="1">
    <location>
        <begin position="185"/>
        <end position="213"/>
    </location>
</feature>
<evidence type="ECO:0000313" key="3">
    <source>
        <dbReference type="Proteomes" id="UP000000872"/>
    </source>
</evidence>
<reference evidence="2 3" key="1">
    <citation type="journal article" date="2000" name="Virology">
        <title>Complete genomic sequence of the Amsacta moorei entomopoxvirus: analysis and comparison with other poxviruses.</title>
        <authorList>
            <person name="Bawden A.L."/>
            <person name="Glassberg K.J."/>
            <person name="Diggans J."/>
            <person name="Shaw R."/>
            <person name="Farmerie W."/>
            <person name="Moyer R.W."/>
        </authorList>
    </citation>
    <scope>NUCLEOTIDE SEQUENCE [LARGE SCALE GENOMIC DNA]</scope>
</reference>
<evidence type="ECO:0000313" key="2">
    <source>
        <dbReference type="EMBL" id="AAG02865.1"/>
    </source>
</evidence>
<proteinExistence type="predicted"/>
<keyword evidence="1" id="KW-0812">Transmembrane</keyword>
<dbReference type="Proteomes" id="UP000000872">
    <property type="component" value="Segment"/>
</dbReference>
<keyword evidence="1" id="KW-1133">Transmembrane helix</keyword>
<keyword evidence="1" id="KW-0472">Membrane</keyword>
<sequence length="218" mass="25858">MYINIILIYILIITNSNCIKLKFNNKYICNDTNVINILTCIDKESICCLKKYNNSIISDNNISYVNKNFIAKYPIFCYNNIIYFIKNSAIYNIYNKTIKLFNLTNEYKLSTNNIALINYNNYSFDIRYKSGLYIKYDYIIPFIKYLTKRTRFENLKLKKSILNNMIYINGSILLNNKPIVNNKKYTYIILIMCMPLIILIIALIFFHICVLILQFSSQ</sequence>
<dbReference type="OrthoDB" id="37805at10239"/>
<accession>Q9EMP0</accession>
<dbReference type="GeneID" id="1494749"/>
<organism evidence="2 3">
    <name type="scientific">Amsacta moorei entomopoxvirus</name>
    <name type="common">AmEPV</name>
    <dbReference type="NCBI Taxonomy" id="28321"/>
    <lineage>
        <taxon>Viruses</taxon>
        <taxon>Varidnaviria</taxon>
        <taxon>Bamfordvirae</taxon>
        <taxon>Nucleocytoviricota</taxon>
        <taxon>Pokkesviricetes</taxon>
        <taxon>Chitovirales</taxon>
        <taxon>Poxviridae</taxon>
        <taxon>Entomopoxvirinae</taxon>
        <taxon>Betaentomopoxvirus</taxon>
    </lineage>
</organism>
<protein>
    <submittedName>
        <fullName evidence="2">AMV159</fullName>
    </submittedName>
</protein>